<organism evidence="2 3">
    <name type="scientific">Vicia faba</name>
    <name type="common">Broad bean</name>
    <name type="synonym">Faba vulgaris</name>
    <dbReference type="NCBI Taxonomy" id="3906"/>
    <lineage>
        <taxon>Eukaryota</taxon>
        <taxon>Viridiplantae</taxon>
        <taxon>Streptophyta</taxon>
        <taxon>Embryophyta</taxon>
        <taxon>Tracheophyta</taxon>
        <taxon>Spermatophyta</taxon>
        <taxon>Magnoliopsida</taxon>
        <taxon>eudicotyledons</taxon>
        <taxon>Gunneridae</taxon>
        <taxon>Pentapetalae</taxon>
        <taxon>rosids</taxon>
        <taxon>fabids</taxon>
        <taxon>Fabales</taxon>
        <taxon>Fabaceae</taxon>
        <taxon>Papilionoideae</taxon>
        <taxon>50 kb inversion clade</taxon>
        <taxon>NPAAA clade</taxon>
        <taxon>Hologalegina</taxon>
        <taxon>IRL clade</taxon>
        <taxon>Fabeae</taxon>
        <taxon>Vicia</taxon>
    </lineage>
</organism>
<accession>A0AAV1A7J8</accession>
<evidence type="ECO:0008006" key="4">
    <source>
        <dbReference type="Google" id="ProtNLM"/>
    </source>
</evidence>
<name>A0AAV1A7J8_VICFA</name>
<dbReference type="EMBL" id="OX451738">
    <property type="protein sequence ID" value="CAI8604980.1"/>
    <property type="molecule type" value="Genomic_DNA"/>
</dbReference>
<keyword evidence="3" id="KW-1185">Reference proteome</keyword>
<reference evidence="2 3" key="1">
    <citation type="submission" date="2023-01" db="EMBL/GenBank/DDBJ databases">
        <authorList>
            <person name="Kreplak J."/>
        </authorList>
    </citation>
    <scope>NUCLEOTIDE SEQUENCE [LARGE SCALE GENOMIC DNA]</scope>
</reference>
<proteinExistence type="predicted"/>
<sequence length="125" mass="13848">MTTTLAPASQATTDPALAPSAAPTIETSSSTLEVDQLVDVWSLLHRMRRIKIHNSPSTLVARVTKLDDALKEAKKRYQDASDSVKEKTRQVEEHQKSLPQEIEARAKDPQDEVADMKHALCDSVQ</sequence>
<feature type="compositionally biased region" description="Polar residues" evidence="1">
    <location>
        <begin position="1"/>
        <end position="13"/>
    </location>
</feature>
<evidence type="ECO:0000313" key="2">
    <source>
        <dbReference type="EMBL" id="CAI8604980.1"/>
    </source>
</evidence>
<dbReference type="AlphaFoldDB" id="A0AAV1A7J8"/>
<dbReference type="Proteomes" id="UP001157006">
    <property type="component" value="Chromosome 3"/>
</dbReference>
<gene>
    <name evidence="2" type="ORF">VFH_III160440</name>
</gene>
<evidence type="ECO:0000313" key="3">
    <source>
        <dbReference type="Proteomes" id="UP001157006"/>
    </source>
</evidence>
<feature type="region of interest" description="Disordered" evidence="1">
    <location>
        <begin position="76"/>
        <end position="125"/>
    </location>
</feature>
<protein>
    <recommendedName>
        <fullName evidence="4">Tubulin-specific chaperone A</fullName>
    </recommendedName>
</protein>
<feature type="region of interest" description="Disordered" evidence="1">
    <location>
        <begin position="1"/>
        <end position="29"/>
    </location>
</feature>
<evidence type="ECO:0000256" key="1">
    <source>
        <dbReference type="SAM" id="MobiDB-lite"/>
    </source>
</evidence>